<proteinExistence type="predicted"/>
<gene>
    <name evidence="1" type="ORF">PORY_002081</name>
</gene>
<sequence length="317" mass="36703">MDPTNYYQLLRGSRLIALPQAIGKRALEKYYPTHQIIRSHPSSRFRGNWGLKRDFPQIKTSYISIDSLDTLHHQTPFENSSNKFNFLQRWKEMRIHLCISKMMNSNTKKNENLKKMQKMPISPFIPIKVPGKNSLHKNISDMSLKEFKKYLEKLEEKKEHFINFVKQQNESLFDGCQQTMHHPFSKLIGLQKTHFLINKYIESFLNIPGNNQKIKKTFPNAGLDYYPGGYLSPIIRFNGSEKREFPARILSGKLDDRKVLFSGIVAHVLGKGTIPKSINGIEEVREGIVPVTPLYAQISSEGKLQVYVKFANTIKNF</sequence>
<organism evidence="1 2">
    <name type="scientific">Pneumocystis oryctolagi</name>
    <dbReference type="NCBI Taxonomy" id="42067"/>
    <lineage>
        <taxon>Eukaryota</taxon>
        <taxon>Fungi</taxon>
        <taxon>Dikarya</taxon>
        <taxon>Ascomycota</taxon>
        <taxon>Taphrinomycotina</taxon>
        <taxon>Pneumocystomycetes</taxon>
        <taxon>Pneumocystaceae</taxon>
        <taxon>Pneumocystis</taxon>
    </lineage>
</organism>
<name>A0ACB7C9W0_9ASCO</name>
<dbReference type="Proteomes" id="UP000768646">
    <property type="component" value="Unassembled WGS sequence"/>
</dbReference>
<evidence type="ECO:0000313" key="1">
    <source>
        <dbReference type="EMBL" id="KAG4304371.1"/>
    </source>
</evidence>
<accession>A0ACB7C9W0</accession>
<protein>
    <submittedName>
        <fullName evidence="1">Uncharacterized protein</fullName>
    </submittedName>
</protein>
<comment type="caution">
    <text evidence="1">The sequence shown here is derived from an EMBL/GenBank/DDBJ whole genome shotgun (WGS) entry which is preliminary data.</text>
</comment>
<keyword evidence="2" id="KW-1185">Reference proteome</keyword>
<dbReference type="EMBL" id="JABTEG010000008">
    <property type="protein sequence ID" value="KAG4304371.1"/>
    <property type="molecule type" value="Genomic_DNA"/>
</dbReference>
<evidence type="ECO:0000313" key="2">
    <source>
        <dbReference type="Proteomes" id="UP000768646"/>
    </source>
</evidence>
<reference evidence="1 2" key="1">
    <citation type="journal article" date="2021" name="Commun. Biol.">
        <title>Genomic insights into the host specific adaptation of the Pneumocystis genus.</title>
        <authorList>
            <person name="Cisse O.H."/>
            <person name="Ma L."/>
            <person name="Dekker J.P."/>
            <person name="Khil P.P."/>
            <person name="Youn J.-H."/>
            <person name="Brenchley J.M."/>
            <person name="Blair R."/>
            <person name="Pahar B."/>
            <person name="Chabe M."/>
            <person name="Van Rompay K.K.A."/>
            <person name="Keesler R."/>
            <person name="Sukura A."/>
            <person name="Hirsch V."/>
            <person name="Kutty G."/>
            <person name="Liu Y."/>
            <person name="Peng L."/>
            <person name="Chen J."/>
            <person name="Song J."/>
            <person name="Weissenbacher-Lang C."/>
            <person name="Xu J."/>
            <person name="Upham N.S."/>
            <person name="Stajich J.E."/>
            <person name="Cuomo C.A."/>
            <person name="Cushion M.T."/>
            <person name="Kovacs J.A."/>
        </authorList>
    </citation>
    <scope>NUCLEOTIDE SEQUENCE [LARGE SCALE GENOMIC DNA]</scope>
    <source>
        <strain evidence="1 2">RABM</strain>
    </source>
</reference>